<comment type="caution">
    <text evidence="2">The sequence shown here is derived from an EMBL/GenBank/DDBJ whole genome shotgun (WGS) entry which is preliminary data.</text>
</comment>
<dbReference type="EMBL" id="JAUZVZ010000019">
    <property type="protein sequence ID" value="MDP4537102.1"/>
    <property type="molecule type" value="Genomic_DNA"/>
</dbReference>
<keyword evidence="3" id="KW-1185">Reference proteome</keyword>
<name>A0ABT9H1A8_9GAMM</name>
<dbReference type="Proteomes" id="UP001231616">
    <property type="component" value="Unassembled WGS sequence"/>
</dbReference>
<evidence type="ECO:0000313" key="3">
    <source>
        <dbReference type="Proteomes" id="UP001231616"/>
    </source>
</evidence>
<organism evidence="2 3">
    <name type="scientific">Alkalimonas collagenimarina</name>
    <dbReference type="NCBI Taxonomy" id="400390"/>
    <lineage>
        <taxon>Bacteria</taxon>
        <taxon>Pseudomonadati</taxon>
        <taxon>Pseudomonadota</taxon>
        <taxon>Gammaproteobacteria</taxon>
        <taxon>Alkalimonas</taxon>
    </lineage>
</organism>
<gene>
    <name evidence="2" type="ORF">Q3O60_12960</name>
</gene>
<protein>
    <submittedName>
        <fullName evidence="2">Uncharacterized protein</fullName>
    </submittedName>
</protein>
<sequence length="401" mass="45798">MAPSQEQEQMEEAKYNAAVAYRLAQRRLASDETDAALRWFEQAWQLGHQDAAEAVLALRQRRDGKLATAQWVEAQQSQAAVHLPESQLPQLGLWHLRAEPTDADWPFWLQAGLTDQAGWQSAEACQLTLQPIAVTQQGAEQWLQIQRAWQQDKQLHSLAVCFQPLRLISSTELACSEQAEQRIDCQYQALIPYVQNTSAQQLIIMAGRGRASYNNGIIQLPERADLALLRHEFMHIFNFIDEYRLPREVAQQVCKPERIHANILIGKAQLTAYKQYWGLLPEQLELTEVPTCEYSEYQAYRLIAASNSMEYFQLALPDYYLRLVKQQLKMPEQLMPVQYYLAYQARLHQLDTEWLRLMQLADELGYADAERLLNQRLSAPTVPAPVSAHPQDSAVPAVSGG</sequence>
<dbReference type="RefSeq" id="WP_305894366.1">
    <property type="nucleotide sequence ID" value="NZ_JAUZVZ010000019.1"/>
</dbReference>
<reference evidence="2 3" key="1">
    <citation type="submission" date="2023-08" db="EMBL/GenBank/DDBJ databases">
        <authorList>
            <person name="Joshi A."/>
            <person name="Thite S."/>
        </authorList>
    </citation>
    <scope>NUCLEOTIDE SEQUENCE [LARGE SCALE GENOMIC DNA]</scope>
    <source>
        <strain evidence="2 3">AC40</strain>
    </source>
</reference>
<evidence type="ECO:0000313" key="2">
    <source>
        <dbReference type="EMBL" id="MDP4537102.1"/>
    </source>
</evidence>
<feature type="region of interest" description="Disordered" evidence="1">
    <location>
        <begin position="382"/>
        <end position="401"/>
    </location>
</feature>
<evidence type="ECO:0000256" key="1">
    <source>
        <dbReference type="SAM" id="MobiDB-lite"/>
    </source>
</evidence>
<proteinExistence type="predicted"/>
<accession>A0ABT9H1A8</accession>